<feature type="transmembrane region" description="Helical" evidence="1">
    <location>
        <begin position="33"/>
        <end position="52"/>
    </location>
</feature>
<accession>A0ABS0T994</accession>
<sequence>MTQKAKEIVYLIVIILSTLCALSSVLFQLSPSFTATVTFISVVVFAVLYFLVPTTNNRGRRIK</sequence>
<proteinExistence type="predicted"/>
<protein>
    <submittedName>
        <fullName evidence="2">Uncharacterized protein</fullName>
    </submittedName>
</protein>
<reference evidence="2 3" key="1">
    <citation type="submission" date="2020-04" db="EMBL/GenBank/DDBJ databases">
        <title>Staphylococcus species from domestic dog.</title>
        <authorList>
            <person name="Paterson G.K."/>
        </authorList>
    </citation>
    <scope>NUCLEOTIDE SEQUENCE [LARGE SCALE GENOMIC DNA]</scope>
    <source>
        <strain evidence="2 3">H16/1A</strain>
    </source>
</reference>
<comment type="caution">
    <text evidence="2">The sequence shown here is derived from an EMBL/GenBank/DDBJ whole genome shotgun (WGS) entry which is preliminary data.</text>
</comment>
<keyword evidence="1" id="KW-0812">Transmembrane</keyword>
<dbReference type="Proteomes" id="UP000751852">
    <property type="component" value="Unassembled WGS sequence"/>
</dbReference>
<keyword evidence="1" id="KW-1133">Transmembrane helix</keyword>
<keyword evidence="1" id="KW-0472">Membrane</keyword>
<dbReference type="RefSeq" id="WP_198617802.1">
    <property type="nucleotide sequence ID" value="NZ_JABANU010000011.1"/>
</dbReference>
<evidence type="ECO:0000256" key="1">
    <source>
        <dbReference type="SAM" id="Phobius"/>
    </source>
</evidence>
<name>A0ABS0T994_9STAP</name>
<gene>
    <name evidence="2" type="ORF">HHH54_05335</name>
</gene>
<dbReference type="EMBL" id="JABANU010000011">
    <property type="protein sequence ID" value="MBI5975022.1"/>
    <property type="molecule type" value="Genomic_DNA"/>
</dbReference>
<evidence type="ECO:0000313" key="2">
    <source>
        <dbReference type="EMBL" id="MBI5975022.1"/>
    </source>
</evidence>
<feature type="transmembrane region" description="Helical" evidence="1">
    <location>
        <begin position="7"/>
        <end position="27"/>
    </location>
</feature>
<evidence type="ECO:0000313" key="3">
    <source>
        <dbReference type="Proteomes" id="UP000751852"/>
    </source>
</evidence>
<organism evidence="2 3">
    <name type="scientific">Staphylococcus canis</name>
    <dbReference type="NCBI Taxonomy" id="2724942"/>
    <lineage>
        <taxon>Bacteria</taxon>
        <taxon>Bacillati</taxon>
        <taxon>Bacillota</taxon>
        <taxon>Bacilli</taxon>
        <taxon>Bacillales</taxon>
        <taxon>Staphylococcaceae</taxon>
        <taxon>Staphylococcus</taxon>
    </lineage>
</organism>
<keyword evidence="3" id="KW-1185">Reference proteome</keyword>